<evidence type="ECO:0000256" key="1">
    <source>
        <dbReference type="ARBA" id="ARBA00001933"/>
    </source>
</evidence>
<proteinExistence type="inferred from homology"/>
<evidence type="ECO:0000256" key="5">
    <source>
        <dbReference type="ARBA" id="ARBA00022898"/>
    </source>
</evidence>
<dbReference type="PANTHER" id="PTHR42790:SF19">
    <property type="entry name" value="KYNURENINE_ALPHA-AMINOADIPATE AMINOTRANSFERASE, MITOCHONDRIAL"/>
    <property type="match status" value="1"/>
</dbReference>
<dbReference type="AlphaFoldDB" id="A0AAD5YD73"/>
<comment type="cofactor">
    <cofactor evidence="1">
        <name>pyridoxal 5'-phosphate</name>
        <dbReference type="ChEBI" id="CHEBI:597326"/>
    </cofactor>
</comment>
<dbReference type="GO" id="GO:1901605">
    <property type="term" value="P:alpha-amino acid metabolic process"/>
    <property type="evidence" value="ECO:0007669"/>
    <property type="project" value="TreeGrafter"/>
</dbReference>
<sequence length="279" mass="30979">MSVGLGIATLLTERHDTTLSLDDPYFYLYFGSAPRPPSYFALECSQSEVGRVVRFDSLSKILSSGIRYLNDTSHGFLRMPFDNTYATSSNQLTFSLVLTGNTLVHTTILYLHPRSHPFTHSVSQTASANLQPSSLSQVLALAVLSRWGHQGFLTHTQQVSEFYRAKRDIFEAALRRNLDGLVEWDTPEAGMFIWFRILQGPGSSLGSGQDKQDDSEELIRTKAIEKGVLALPGTIFLPSGRKTAYARAAFSVLDEEDVEEAVKRLREAILDSRGEIGGR</sequence>
<dbReference type="InterPro" id="IPR050859">
    <property type="entry name" value="Class-I_PLP-dep_aminotransf"/>
</dbReference>
<dbReference type="GO" id="GO:0008483">
    <property type="term" value="F:transaminase activity"/>
    <property type="evidence" value="ECO:0007669"/>
    <property type="project" value="UniProtKB-KW"/>
</dbReference>
<evidence type="ECO:0008006" key="8">
    <source>
        <dbReference type="Google" id="ProtNLM"/>
    </source>
</evidence>
<dbReference type="SUPFAM" id="SSF53383">
    <property type="entry name" value="PLP-dependent transferases"/>
    <property type="match status" value="1"/>
</dbReference>
<comment type="similarity">
    <text evidence="2">Belongs to the class-I pyridoxal-phosphate-dependent aminotransferase family.</text>
</comment>
<evidence type="ECO:0000256" key="2">
    <source>
        <dbReference type="ARBA" id="ARBA00007441"/>
    </source>
</evidence>
<dbReference type="InterPro" id="IPR015424">
    <property type="entry name" value="PyrdxlP-dep_Trfase"/>
</dbReference>
<evidence type="ECO:0000313" key="6">
    <source>
        <dbReference type="EMBL" id="KAJ3483581.1"/>
    </source>
</evidence>
<evidence type="ECO:0000313" key="7">
    <source>
        <dbReference type="Proteomes" id="UP001212997"/>
    </source>
</evidence>
<evidence type="ECO:0000256" key="3">
    <source>
        <dbReference type="ARBA" id="ARBA00022576"/>
    </source>
</evidence>
<organism evidence="6 7">
    <name type="scientific">Meripilus lineatus</name>
    <dbReference type="NCBI Taxonomy" id="2056292"/>
    <lineage>
        <taxon>Eukaryota</taxon>
        <taxon>Fungi</taxon>
        <taxon>Dikarya</taxon>
        <taxon>Basidiomycota</taxon>
        <taxon>Agaricomycotina</taxon>
        <taxon>Agaricomycetes</taxon>
        <taxon>Polyporales</taxon>
        <taxon>Meripilaceae</taxon>
        <taxon>Meripilus</taxon>
    </lineage>
</organism>
<dbReference type="Gene3D" id="3.90.1150.10">
    <property type="entry name" value="Aspartate Aminotransferase, domain 1"/>
    <property type="match status" value="1"/>
</dbReference>
<dbReference type="EMBL" id="JANAWD010000222">
    <property type="protein sequence ID" value="KAJ3483581.1"/>
    <property type="molecule type" value="Genomic_DNA"/>
</dbReference>
<evidence type="ECO:0000256" key="4">
    <source>
        <dbReference type="ARBA" id="ARBA00022679"/>
    </source>
</evidence>
<keyword evidence="5" id="KW-0663">Pyridoxal phosphate</keyword>
<dbReference type="InterPro" id="IPR015421">
    <property type="entry name" value="PyrdxlP-dep_Trfase_major"/>
</dbReference>
<comment type="caution">
    <text evidence="6">The sequence shown here is derived from an EMBL/GenBank/DDBJ whole genome shotgun (WGS) entry which is preliminary data.</text>
</comment>
<dbReference type="PANTHER" id="PTHR42790">
    <property type="entry name" value="AMINOTRANSFERASE"/>
    <property type="match status" value="1"/>
</dbReference>
<keyword evidence="4" id="KW-0808">Transferase</keyword>
<keyword evidence="3" id="KW-0032">Aminotransferase</keyword>
<protein>
    <recommendedName>
        <fullName evidence="8">Aminotransferase class I/classII domain-containing protein</fullName>
    </recommendedName>
</protein>
<gene>
    <name evidence="6" type="ORF">NLI96_g6223</name>
</gene>
<dbReference type="InterPro" id="IPR015422">
    <property type="entry name" value="PyrdxlP-dep_Trfase_small"/>
</dbReference>
<reference evidence="6" key="1">
    <citation type="submission" date="2022-07" db="EMBL/GenBank/DDBJ databases">
        <title>Genome Sequence of Physisporinus lineatus.</title>
        <authorList>
            <person name="Buettner E."/>
        </authorList>
    </citation>
    <scope>NUCLEOTIDE SEQUENCE</scope>
    <source>
        <strain evidence="6">VT162</strain>
    </source>
</reference>
<dbReference type="Gene3D" id="3.40.640.10">
    <property type="entry name" value="Type I PLP-dependent aspartate aminotransferase-like (Major domain)"/>
    <property type="match status" value="1"/>
</dbReference>
<accession>A0AAD5YD73</accession>
<dbReference type="Proteomes" id="UP001212997">
    <property type="component" value="Unassembled WGS sequence"/>
</dbReference>
<keyword evidence="7" id="KW-1185">Reference proteome</keyword>
<name>A0AAD5YD73_9APHY</name>